<evidence type="ECO:0000313" key="1">
    <source>
        <dbReference type="EMBL" id="JAH15533.1"/>
    </source>
</evidence>
<proteinExistence type="predicted"/>
<reference evidence="1" key="2">
    <citation type="journal article" date="2015" name="Fish Shellfish Immunol.">
        <title>Early steps in the European eel (Anguilla anguilla)-Vibrio vulnificus interaction in the gills: Role of the RtxA13 toxin.</title>
        <authorList>
            <person name="Callol A."/>
            <person name="Pajuelo D."/>
            <person name="Ebbesson L."/>
            <person name="Teles M."/>
            <person name="MacKenzie S."/>
            <person name="Amaro C."/>
        </authorList>
    </citation>
    <scope>NUCLEOTIDE SEQUENCE</scope>
</reference>
<protein>
    <submittedName>
        <fullName evidence="1">Uncharacterized protein</fullName>
    </submittedName>
</protein>
<name>A0A0E9QHC7_ANGAN</name>
<reference evidence="1" key="1">
    <citation type="submission" date="2014-11" db="EMBL/GenBank/DDBJ databases">
        <authorList>
            <person name="Amaro Gonzalez C."/>
        </authorList>
    </citation>
    <scope>NUCLEOTIDE SEQUENCE</scope>
</reference>
<sequence>MHRDLLPNAMLRYLSYTGGSPALRQLYSLSLRTQGTLLCFSETLRKKV</sequence>
<organism evidence="1">
    <name type="scientific">Anguilla anguilla</name>
    <name type="common">European freshwater eel</name>
    <name type="synonym">Muraena anguilla</name>
    <dbReference type="NCBI Taxonomy" id="7936"/>
    <lineage>
        <taxon>Eukaryota</taxon>
        <taxon>Metazoa</taxon>
        <taxon>Chordata</taxon>
        <taxon>Craniata</taxon>
        <taxon>Vertebrata</taxon>
        <taxon>Euteleostomi</taxon>
        <taxon>Actinopterygii</taxon>
        <taxon>Neopterygii</taxon>
        <taxon>Teleostei</taxon>
        <taxon>Anguilliformes</taxon>
        <taxon>Anguillidae</taxon>
        <taxon>Anguilla</taxon>
    </lineage>
</organism>
<accession>A0A0E9QHC7</accession>
<dbReference type="AlphaFoldDB" id="A0A0E9QHC7"/>
<dbReference type="EMBL" id="GBXM01093044">
    <property type="protein sequence ID" value="JAH15533.1"/>
    <property type="molecule type" value="Transcribed_RNA"/>
</dbReference>